<dbReference type="CDD" id="cd00009">
    <property type="entry name" value="AAA"/>
    <property type="match status" value="1"/>
</dbReference>
<keyword evidence="4" id="KW-1185">Reference proteome</keyword>
<dbReference type="EMBL" id="AP026709">
    <property type="protein sequence ID" value="BDQ38449.1"/>
    <property type="molecule type" value="Genomic_DNA"/>
</dbReference>
<evidence type="ECO:0000313" key="4">
    <source>
        <dbReference type="Proteomes" id="UP001317742"/>
    </source>
</evidence>
<keyword evidence="1" id="KW-1133">Transmembrane helix</keyword>
<evidence type="ECO:0000259" key="2">
    <source>
        <dbReference type="Pfam" id="PF13401"/>
    </source>
</evidence>
<dbReference type="InterPro" id="IPR049945">
    <property type="entry name" value="AAA_22"/>
</dbReference>
<gene>
    <name evidence="3" type="ORF">SYK_28090</name>
</gene>
<dbReference type="PANTHER" id="PTHR35894:SF1">
    <property type="entry name" value="PHOSPHORIBULOKINASE _ URIDINE KINASE FAMILY"/>
    <property type="match status" value="1"/>
</dbReference>
<keyword evidence="1" id="KW-0472">Membrane</keyword>
<dbReference type="InterPro" id="IPR052026">
    <property type="entry name" value="ExeA_AAA_ATPase_DNA-bind"/>
</dbReference>
<organism evidence="3 4">
    <name type="scientific">Pseudodesulfovibrio nedwellii</name>
    <dbReference type="NCBI Taxonomy" id="2973072"/>
    <lineage>
        <taxon>Bacteria</taxon>
        <taxon>Pseudomonadati</taxon>
        <taxon>Thermodesulfobacteriota</taxon>
        <taxon>Desulfovibrionia</taxon>
        <taxon>Desulfovibrionales</taxon>
        <taxon>Desulfovibrionaceae</taxon>
    </lineage>
</organism>
<feature type="domain" description="ORC1/DEAH AAA+ ATPase" evidence="2">
    <location>
        <begin position="38"/>
        <end position="168"/>
    </location>
</feature>
<sequence>MVAKSRLNPFGDSSKDFVFFPSLSHKKGVHRIVRGLESNCGLILLTGEIGIGKTSLARYIQSYLSNGFVFVELGNPYQTPLEQVFHCCERFGLDSAGLSSIHDCVGKLEKYFHTLLENGKRPVIVFDESHLLTKRHLNLIHILSNLRAQDGPLVQILLVGQLEILDLLATEGMEALNQRIGVRCELSPLVLDDTDKYIHFKLEKGGRIGMASFSREAVEHIWKESGGLPRLINHVCAHALDGLAFKDTNVVTPKMVDEVCHDSVYTGLFQVRTKKQPPRRTLIGAGGIATLLVMFVLVVAWALRDPVSSQVASTTVDSKDVRTQVDTTVLSAAGLSDVSDNKEPRSVWKYEERVPASAPEQASVDRTQDKIKSTVEDSLYPEVLVVVEEPSFDLNSGQSAAGPHALGEPKDGSVHPVIGELVIGAIAWNKDVAASIAVINSKLLHVGESVDDVKVIDIGQGYVSFEFDGELFRRTISR</sequence>
<keyword evidence="1" id="KW-0812">Transmembrane</keyword>
<evidence type="ECO:0000256" key="1">
    <source>
        <dbReference type="SAM" id="Phobius"/>
    </source>
</evidence>
<dbReference type="InterPro" id="IPR027417">
    <property type="entry name" value="P-loop_NTPase"/>
</dbReference>
<protein>
    <recommendedName>
        <fullName evidence="2">ORC1/DEAH AAA+ ATPase domain-containing protein</fullName>
    </recommendedName>
</protein>
<accession>A0ABN6S5C5</accession>
<dbReference type="RefSeq" id="WP_281760947.1">
    <property type="nucleotide sequence ID" value="NZ_AP026709.1"/>
</dbReference>
<evidence type="ECO:0000313" key="3">
    <source>
        <dbReference type="EMBL" id="BDQ38449.1"/>
    </source>
</evidence>
<feature type="transmembrane region" description="Helical" evidence="1">
    <location>
        <begin position="282"/>
        <end position="303"/>
    </location>
</feature>
<dbReference type="SUPFAM" id="SSF52540">
    <property type="entry name" value="P-loop containing nucleoside triphosphate hydrolases"/>
    <property type="match status" value="1"/>
</dbReference>
<dbReference type="PANTHER" id="PTHR35894">
    <property type="entry name" value="GENERAL SECRETION PATHWAY PROTEIN A-RELATED"/>
    <property type="match status" value="1"/>
</dbReference>
<dbReference type="Pfam" id="PF13401">
    <property type="entry name" value="AAA_22"/>
    <property type="match status" value="1"/>
</dbReference>
<dbReference type="Proteomes" id="UP001317742">
    <property type="component" value="Chromosome"/>
</dbReference>
<reference evidence="3 4" key="1">
    <citation type="submission" date="2022-08" db="EMBL/GenBank/DDBJ databases">
        <title>Genome Sequence of the sulphate-reducing bacterium, Pseudodesulfovibrio sp. SYK.</title>
        <authorList>
            <person name="Kondo R."/>
            <person name="Kataoka T."/>
        </authorList>
    </citation>
    <scope>NUCLEOTIDE SEQUENCE [LARGE SCALE GENOMIC DNA]</scope>
    <source>
        <strain evidence="3 4">SYK</strain>
    </source>
</reference>
<name>A0ABN6S5C5_9BACT</name>
<dbReference type="Gene3D" id="3.40.50.300">
    <property type="entry name" value="P-loop containing nucleotide triphosphate hydrolases"/>
    <property type="match status" value="1"/>
</dbReference>
<proteinExistence type="predicted"/>